<keyword evidence="3" id="KW-1185">Reference proteome</keyword>
<feature type="chain" id="PRO_5046821536" evidence="1">
    <location>
        <begin position="18"/>
        <end position="68"/>
    </location>
</feature>
<accession>A0ABT3GA39</accession>
<evidence type="ECO:0000313" key="3">
    <source>
        <dbReference type="Proteomes" id="UP001165653"/>
    </source>
</evidence>
<gene>
    <name evidence="2" type="ORF">OJ996_24150</name>
</gene>
<evidence type="ECO:0000313" key="2">
    <source>
        <dbReference type="EMBL" id="MCW1916701.1"/>
    </source>
</evidence>
<evidence type="ECO:0000256" key="1">
    <source>
        <dbReference type="SAM" id="SignalP"/>
    </source>
</evidence>
<dbReference type="EMBL" id="JAPDDR010000017">
    <property type="protein sequence ID" value="MCW1916701.1"/>
    <property type="molecule type" value="Genomic_DNA"/>
</dbReference>
<reference evidence="2" key="1">
    <citation type="submission" date="2022-10" db="EMBL/GenBank/DDBJ databases">
        <title>Luteolibacter sp. GHJ8, whole genome shotgun sequencing project.</title>
        <authorList>
            <person name="Zhao G."/>
            <person name="Shen L."/>
        </authorList>
    </citation>
    <scope>NUCLEOTIDE SEQUENCE</scope>
    <source>
        <strain evidence="2">GHJ8</strain>
    </source>
</reference>
<name>A0ABT3GA39_9BACT</name>
<sequence length="68" mass="7181">MKLIGLAVLCVALTLAARRTITGSPGSAYEQGVRPVSSSQDAGEVWTIPVEIVEEGAAPRLHQVPLRN</sequence>
<protein>
    <submittedName>
        <fullName evidence="2">Uncharacterized protein</fullName>
    </submittedName>
</protein>
<dbReference type="RefSeq" id="WP_264516287.1">
    <property type="nucleotide sequence ID" value="NZ_JAPDDR010000017.1"/>
</dbReference>
<proteinExistence type="predicted"/>
<feature type="signal peptide" evidence="1">
    <location>
        <begin position="1"/>
        <end position="17"/>
    </location>
</feature>
<keyword evidence="1" id="KW-0732">Signal</keyword>
<comment type="caution">
    <text evidence="2">The sequence shown here is derived from an EMBL/GenBank/DDBJ whole genome shotgun (WGS) entry which is preliminary data.</text>
</comment>
<organism evidence="2 3">
    <name type="scientific">Luteolibacter rhizosphaerae</name>
    <dbReference type="NCBI Taxonomy" id="2989719"/>
    <lineage>
        <taxon>Bacteria</taxon>
        <taxon>Pseudomonadati</taxon>
        <taxon>Verrucomicrobiota</taxon>
        <taxon>Verrucomicrobiia</taxon>
        <taxon>Verrucomicrobiales</taxon>
        <taxon>Verrucomicrobiaceae</taxon>
        <taxon>Luteolibacter</taxon>
    </lineage>
</organism>
<dbReference type="Proteomes" id="UP001165653">
    <property type="component" value="Unassembled WGS sequence"/>
</dbReference>